<feature type="chain" id="PRO_5005251004" evidence="1">
    <location>
        <begin position="22"/>
        <end position="258"/>
    </location>
</feature>
<protein>
    <submittedName>
        <fullName evidence="2">Uncharacterized protein</fullName>
    </submittedName>
</protein>
<dbReference type="Proteomes" id="UP000036356">
    <property type="component" value="Unassembled WGS sequence"/>
</dbReference>
<evidence type="ECO:0000313" key="3">
    <source>
        <dbReference type="Proteomes" id="UP000036356"/>
    </source>
</evidence>
<keyword evidence="1" id="KW-0732">Signal</keyword>
<dbReference type="AlphaFoldDB" id="A0A0J1FRN5"/>
<keyword evidence="3" id="KW-1185">Reference proteome</keyword>
<gene>
    <name evidence="2" type="ORF">DEAC_c20010</name>
</gene>
<evidence type="ECO:0000256" key="1">
    <source>
        <dbReference type="SAM" id="SignalP"/>
    </source>
</evidence>
<comment type="caution">
    <text evidence="2">The sequence shown here is derived from an EMBL/GenBank/DDBJ whole genome shotgun (WGS) entry which is preliminary data.</text>
</comment>
<dbReference type="RefSeq" id="WP_047809876.1">
    <property type="nucleotide sequence ID" value="NZ_LDZY01000006.1"/>
</dbReference>
<dbReference type="STRING" id="476652.DEAC_c20010"/>
<dbReference type="PATRIC" id="fig|476652.3.peg.2070"/>
<proteinExistence type="predicted"/>
<organism evidence="2 3">
    <name type="scientific">Desulfosporosinus acididurans</name>
    <dbReference type="NCBI Taxonomy" id="476652"/>
    <lineage>
        <taxon>Bacteria</taxon>
        <taxon>Bacillati</taxon>
        <taxon>Bacillota</taxon>
        <taxon>Clostridia</taxon>
        <taxon>Eubacteriales</taxon>
        <taxon>Desulfitobacteriaceae</taxon>
        <taxon>Desulfosporosinus</taxon>
    </lineage>
</organism>
<dbReference type="EMBL" id="LDZY01000006">
    <property type="protein sequence ID" value="KLU65962.1"/>
    <property type="molecule type" value="Genomic_DNA"/>
</dbReference>
<accession>A0A0J1FRN5</accession>
<reference evidence="2 3" key="1">
    <citation type="submission" date="2015-06" db="EMBL/GenBank/DDBJ databases">
        <title>Draft genome of the moderately acidophilic sulfate reducer Candidatus Desulfosporosinus acididurans strain M1.</title>
        <authorList>
            <person name="Poehlein A."/>
            <person name="Petzsch P."/>
            <person name="Johnson B.D."/>
            <person name="Schloemann M."/>
            <person name="Daniel R."/>
            <person name="Muehling M."/>
        </authorList>
    </citation>
    <scope>NUCLEOTIDE SEQUENCE [LARGE SCALE GENOMIC DNA]</scope>
    <source>
        <strain evidence="2 3">M1</strain>
    </source>
</reference>
<evidence type="ECO:0000313" key="2">
    <source>
        <dbReference type="EMBL" id="KLU65962.1"/>
    </source>
</evidence>
<name>A0A0J1FRN5_9FIRM</name>
<sequence>MNKKSILVFALAITMVGSSTAAVYASQSSVNATKNKVVTVANNYEAENGGNTVVQGKISDEEAVTIATKAMKDLMGINANYFGEAHVTRSNEKDDMEFFKNLYPEKDAQVLQENLQKPTADVIDVQFISADDLKSPMPSRDLVVINEASGEIVSITAMKNLDQSLTGTIDDNRVKTGVTDFLSNLHEKVQDNTLKVSKTMTSGTMNVIGKLADGRDVTMSLNGKDYSVMSYAVNYNNLITLPSVEKDYQDNYRNVQVK</sequence>
<feature type="signal peptide" evidence="1">
    <location>
        <begin position="1"/>
        <end position="21"/>
    </location>
</feature>